<dbReference type="GO" id="GO:0009307">
    <property type="term" value="P:DNA restriction-modification system"/>
    <property type="evidence" value="ECO:0007669"/>
    <property type="project" value="UniProtKB-KW"/>
</dbReference>
<evidence type="ECO:0000256" key="3">
    <source>
        <dbReference type="ARBA" id="ARBA00022679"/>
    </source>
</evidence>
<evidence type="ECO:0000256" key="2">
    <source>
        <dbReference type="ARBA" id="ARBA00022603"/>
    </source>
</evidence>
<organism evidence="11 12">
    <name type="scientific">Kuenenia stuttgartiensis</name>
    <dbReference type="NCBI Taxonomy" id="174633"/>
    <lineage>
        <taxon>Bacteria</taxon>
        <taxon>Pseudomonadati</taxon>
        <taxon>Planctomycetota</taxon>
        <taxon>Candidatus Brocadiia</taxon>
        <taxon>Candidatus Brocadiales</taxon>
        <taxon>Candidatus Brocadiaceae</taxon>
        <taxon>Candidatus Kuenenia</taxon>
    </lineage>
</organism>
<dbReference type="InterPro" id="IPR011639">
    <property type="entry name" value="MethylTrfase_TaqI-like_dom"/>
</dbReference>
<keyword evidence="6" id="KW-0238">DNA-binding</keyword>
<proteinExistence type="predicted"/>
<evidence type="ECO:0000256" key="1">
    <source>
        <dbReference type="ARBA" id="ARBA00011900"/>
    </source>
</evidence>
<reference evidence="12" key="1">
    <citation type="submission" date="2017-10" db="EMBL/GenBank/DDBJ databases">
        <authorList>
            <person name="Frank J."/>
        </authorList>
    </citation>
    <scope>NUCLEOTIDE SEQUENCE [LARGE SCALE GENOMIC DNA]</scope>
</reference>
<keyword evidence="12" id="KW-1185">Reference proteome</keyword>
<evidence type="ECO:0000256" key="4">
    <source>
        <dbReference type="ARBA" id="ARBA00022691"/>
    </source>
</evidence>
<dbReference type="InterPro" id="IPR002052">
    <property type="entry name" value="DNA_methylase_N6_adenine_CS"/>
</dbReference>
<evidence type="ECO:0000259" key="9">
    <source>
        <dbReference type="Pfam" id="PF07669"/>
    </source>
</evidence>
<evidence type="ECO:0000313" key="11">
    <source>
        <dbReference type="EMBL" id="SOH04546.1"/>
    </source>
</evidence>
<dbReference type="InterPro" id="IPR029063">
    <property type="entry name" value="SAM-dependent_MTases_sf"/>
</dbReference>
<dbReference type="EMBL" id="LT934425">
    <property type="protein sequence ID" value="SOH04546.1"/>
    <property type="molecule type" value="Genomic_DNA"/>
</dbReference>
<feature type="domain" description="Type II methyltransferase M.TaqI-like" evidence="9">
    <location>
        <begin position="699"/>
        <end position="942"/>
    </location>
</feature>
<evidence type="ECO:0000256" key="5">
    <source>
        <dbReference type="ARBA" id="ARBA00022747"/>
    </source>
</evidence>
<dbReference type="GO" id="GO:0032259">
    <property type="term" value="P:methylation"/>
    <property type="evidence" value="ECO:0007669"/>
    <property type="project" value="UniProtKB-KW"/>
</dbReference>
<feature type="compositionally biased region" description="Basic and acidic residues" evidence="8">
    <location>
        <begin position="562"/>
        <end position="577"/>
    </location>
</feature>
<dbReference type="EC" id="2.1.1.72" evidence="1"/>
<protein>
    <recommendedName>
        <fullName evidence="1">site-specific DNA-methyltransferase (adenine-specific)</fullName>
        <ecNumber evidence="1">2.1.1.72</ecNumber>
    </recommendedName>
</protein>
<dbReference type="GO" id="GO:0003677">
    <property type="term" value="F:DNA binding"/>
    <property type="evidence" value="ECO:0007669"/>
    <property type="project" value="UniProtKB-KW"/>
</dbReference>
<dbReference type="KEGG" id="kst:KSMBR1_2048"/>
<feature type="domain" description="TaqI-like C-terminal specificity" evidence="10">
    <location>
        <begin position="1050"/>
        <end position="1209"/>
    </location>
</feature>
<dbReference type="Gene3D" id="3.40.50.150">
    <property type="entry name" value="Vaccinia Virus protein VP39"/>
    <property type="match status" value="1"/>
</dbReference>
<accession>A0A2C9CFT6</accession>
<keyword evidence="3" id="KW-0808">Transferase</keyword>
<dbReference type="InterPro" id="IPR050953">
    <property type="entry name" value="N4_N6_ade-DNA_methylase"/>
</dbReference>
<dbReference type="PANTHER" id="PTHR33841:SF1">
    <property type="entry name" value="DNA METHYLTRANSFERASE A"/>
    <property type="match status" value="1"/>
</dbReference>
<evidence type="ECO:0000256" key="6">
    <source>
        <dbReference type="ARBA" id="ARBA00023125"/>
    </source>
</evidence>
<dbReference type="Pfam" id="PF12950">
    <property type="entry name" value="TaqI_C"/>
    <property type="match status" value="1"/>
</dbReference>
<keyword evidence="2" id="KW-0489">Methyltransferase</keyword>
<keyword evidence="5" id="KW-0680">Restriction system</keyword>
<feature type="region of interest" description="Disordered" evidence="8">
    <location>
        <begin position="550"/>
        <end position="577"/>
    </location>
</feature>
<dbReference type="InterPro" id="IPR025931">
    <property type="entry name" value="TaqI_C"/>
</dbReference>
<comment type="catalytic activity">
    <reaction evidence="7">
        <text>a 2'-deoxyadenosine in DNA + S-adenosyl-L-methionine = an N(6)-methyl-2'-deoxyadenosine in DNA + S-adenosyl-L-homocysteine + H(+)</text>
        <dbReference type="Rhea" id="RHEA:15197"/>
        <dbReference type="Rhea" id="RHEA-COMP:12418"/>
        <dbReference type="Rhea" id="RHEA-COMP:12419"/>
        <dbReference type="ChEBI" id="CHEBI:15378"/>
        <dbReference type="ChEBI" id="CHEBI:57856"/>
        <dbReference type="ChEBI" id="CHEBI:59789"/>
        <dbReference type="ChEBI" id="CHEBI:90615"/>
        <dbReference type="ChEBI" id="CHEBI:90616"/>
        <dbReference type="EC" id="2.1.1.72"/>
    </reaction>
</comment>
<sequence>MAKDLRQKIKEAIQQFGAGNLSENALNLFQTLGYITERRAPLEKPAYIAFRDSFIDSQSMFNEDKALVKDWKYVDLLFQLSKEEVTRQLSLFDTKQVDRTVIETYLFFAIELAKEHYSRTELSHITREVNRLFPMPVMILFKHGFSLTLSVINRRLHKRDESKDVLQKVTLIKNIRISPAGGGDVEIPLKKGGKGVVLGKEIVSGGDGAVTHRAHIEILFDLSFNELKNKHGFTNFVELHNAWQKALDTSELNKRFFRELANWYFWATQKVVFPDDAGKDKDVRNATSVIRLITRLMFVWFLKEKGLVPDALFDEKQLKKLLKYTDNKKSAYYKAILQNLFFATLNTEMGKRGFRTKNDSGRDGHYFIHNVFRYENEFVKPKETLEQYFSPIPFLNGGLFECLDKELDDDGKRKRIRIDSFSDREDNVLEVPDELFFNEKGVDVDLSRIYSSSKKNKEKVYGIIDILNSYKFTVAENTPIEEEIALDPELLGKVFENLLANYNPETQTTARKQTGSFYTPREIVNYMVDESLLAYLKQSLSSCHDVPSRSSVSAGHSVPFCHSERSEESNNTDKNEERLRDLLSYSENPNPFNTEEAGVLVKAIDTCKILDPACGSGAFPMGILHRMVHILHKLDPNNARWKQRQLDKVDKLIEDAEGISDTRVREKVIEDLHNTRRDIEEAFDNNEFDYGRKLYLIENCIYGIDIQSIAVQIAKLRFFISLIVDQKVNHRRDNLGVRPLPNLETKFVAANTLIGLEKEKAHLFTNPDIEKKKAELKKVRHDYFEARTPRRKETCRIKDKQLRDELAELLIENHDFQPATAKKIAAWDPYDQNNSATFFDTEWMFGIKEGFDVVIGNPPYIRAEDLGDLKTYLKATYTVFAPSGDIFYYFYERSFNILTNQGVFCFINNAFDKTTAGKTLRKYVSDNFSLNKYVDFKSVGVFEGTTTYPIILLAIKSKHQEAFAYLKVTEDLFGNFNSGRAISYTLLPSSALKQFSWSFDHQGQVELSEKISIHKKLKDVFGKCYYGIKTALNEAFITEKDLGNSKHLKPVFEGKDIKKWQTPAIDKKMIVFENKSTRTYFNGQDEAKAFEAMRAAFPSIMNHLKPFAEAARKRYDKGEFWWELRNCAYYDLFAKPKIIFPNLQNSNKFAYDISGTYLNAPAVFLPTDAKWLLGILNSKVVWYFLKTICVVRSGGFIEVKPQYFEQIPIPILKNTDKKQLDSLVDQILTEKQKDPNADTSPLERQIDQLVYKLYGLTGVEITIIEGGK</sequence>
<dbReference type="RefSeq" id="WP_169703993.1">
    <property type="nucleotide sequence ID" value="NZ_LT934425.1"/>
</dbReference>
<dbReference type="PANTHER" id="PTHR33841">
    <property type="entry name" value="DNA METHYLTRANSFERASE YEEA-RELATED"/>
    <property type="match status" value="1"/>
</dbReference>
<gene>
    <name evidence="11" type="ORF">KSMBR1_2048</name>
</gene>
<dbReference type="PRINTS" id="PR00507">
    <property type="entry name" value="N12N6MTFRASE"/>
</dbReference>
<dbReference type="AlphaFoldDB" id="A0A2C9CFT6"/>
<dbReference type="Pfam" id="PF07669">
    <property type="entry name" value="Eco57I"/>
    <property type="match status" value="1"/>
</dbReference>
<dbReference type="PROSITE" id="PS00092">
    <property type="entry name" value="N6_MTASE"/>
    <property type="match status" value="1"/>
</dbReference>
<dbReference type="SUPFAM" id="SSF53335">
    <property type="entry name" value="S-adenosyl-L-methionine-dependent methyltransferases"/>
    <property type="match status" value="1"/>
</dbReference>
<evidence type="ECO:0000256" key="8">
    <source>
        <dbReference type="SAM" id="MobiDB-lite"/>
    </source>
</evidence>
<keyword evidence="4" id="KW-0949">S-adenosyl-L-methionine</keyword>
<dbReference type="GO" id="GO:0009007">
    <property type="term" value="F:site-specific DNA-methyltransferase (adenine-specific) activity"/>
    <property type="evidence" value="ECO:0007669"/>
    <property type="project" value="UniProtKB-EC"/>
</dbReference>
<evidence type="ECO:0000256" key="7">
    <source>
        <dbReference type="ARBA" id="ARBA00047942"/>
    </source>
</evidence>
<dbReference type="Proteomes" id="UP000221734">
    <property type="component" value="Chromosome Kuenenia_stuttgartiensis_MBR1"/>
</dbReference>
<evidence type="ECO:0000259" key="10">
    <source>
        <dbReference type="Pfam" id="PF12950"/>
    </source>
</evidence>
<dbReference type="REBASE" id="223646">
    <property type="entry name" value="KstMBR1ORF2048P"/>
</dbReference>
<name>A0A2C9CFT6_KUEST</name>
<evidence type="ECO:0000313" key="12">
    <source>
        <dbReference type="Proteomes" id="UP000221734"/>
    </source>
</evidence>